<dbReference type="GO" id="GO:0007264">
    <property type="term" value="P:small GTPase-mediated signal transduction"/>
    <property type="evidence" value="ECO:0007669"/>
    <property type="project" value="InterPro"/>
</dbReference>
<keyword evidence="5" id="KW-1185">Reference proteome</keyword>
<protein>
    <submittedName>
        <fullName evidence="4">Uncharacterized protein</fullName>
    </submittedName>
</protein>
<dbReference type="InterPro" id="IPR005225">
    <property type="entry name" value="Small_GTP-bd"/>
</dbReference>
<dbReference type="SMART" id="SM00173">
    <property type="entry name" value="RAS"/>
    <property type="match status" value="1"/>
</dbReference>
<dbReference type="PROSITE" id="PS51420">
    <property type="entry name" value="RHO"/>
    <property type="match status" value="1"/>
</dbReference>
<dbReference type="PROSITE" id="PS51421">
    <property type="entry name" value="RAS"/>
    <property type="match status" value="1"/>
</dbReference>
<dbReference type="SMART" id="SM00174">
    <property type="entry name" value="RHO"/>
    <property type="match status" value="1"/>
</dbReference>
<dbReference type="SUPFAM" id="SSF52540">
    <property type="entry name" value="P-loop containing nucleoside triphosphate hydrolases"/>
    <property type="match status" value="1"/>
</dbReference>
<proteinExistence type="inferred from homology"/>
<dbReference type="SMART" id="SM00175">
    <property type="entry name" value="RAB"/>
    <property type="match status" value="1"/>
</dbReference>
<dbReference type="InterPro" id="IPR003578">
    <property type="entry name" value="Small_GTPase_Rho"/>
</dbReference>
<dbReference type="PANTHER" id="PTHR24072">
    <property type="entry name" value="RHO FAMILY GTPASE"/>
    <property type="match status" value="1"/>
</dbReference>
<dbReference type="PRINTS" id="PR00449">
    <property type="entry name" value="RASTRNSFRMNG"/>
</dbReference>
<keyword evidence="2" id="KW-0547">Nucleotide-binding</keyword>
<dbReference type="PROSITE" id="PS51419">
    <property type="entry name" value="RAB"/>
    <property type="match status" value="1"/>
</dbReference>
<dbReference type="EMBL" id="CAXITT010000069">
    <property type="protein sequence ID" value="CAL1530406.1"/>
    <property type="molecule type" value="Genomic_DNA"/>
</dbReference>
<evidence type="ECO:0000256" key="2">
    <source>
        <dbReference type="ARBA" id="ARBA00022741"/>
    </source>
</evidence>
<dbReference type="Pfam" id="PF00071">
    <property type="entry name" value="Ras"/>
    <property type="match status" value="1"/>
</dbReference>
<reference evidence="4 5" key="1">
    <citation type="submission" date="2024-04" db="EMBL/GenBank/DDBJ databases">
        <authorList>
            <consortium name="Genoscope - CEA"/>
            <person name="William W."/>
        </authorList>
    </citation>
    <scope>NUCLEOTIDE SEQUENCE [LARGE SCALE GENOMIC DNA]</scope>
</reference>
<dbReference type="FunFam" id="3.40.50.300:FF:001179">
    <property type="entry name" value="Rho family GTPase"/>
    <property type="match status" value="1"/>
</dbReference>
<organism evidence="4 5">
    <name type="scientific">Lymnaea stagnalis</name>
    <name type="common">Great pond snail</name>
    <name type="synonym">Helix stagnalis</name>
    <dbReference type="NCBI Taxonomy" id="6523"/>
    <lineage>
        <taxon>Eukaryota</taxon>
        <taxon>Metazoa</taxon>
        <taxon>Spiralia</taxon>
        <taxon>Lophotrochozoa</taxon>
        <taxon>Mollusca</taxon>
        <taxon>Gastropoda</taxon>
        <taxon>Heterobranchia</taxon>
        <taxon>Euthyneura</taxon>
        <taxon>Panpulmonata</taxon>
        <taxon>Hygrophila</taxon>
        <taxon>Lymnaeoidea</taxon>
        <taxon>Lymnaeidae</taxon>
        <taxon>Lymnaea</taxon>
    </lineage>
</organism>
<evidence type="ECO:0000256" key="3">
    <source>
        <dbReference type="ARBA" id="ARBA00023134"/>
    </source>
</evidence>
<dbReference type="InterPro" id="IPR027417">
    <property type="entry name" value="P-loop_NTPase"/>
</dbReference>
<sequence>MQRSKFSTDCTTQAPGQYKCVVVGDGAIGKTSMLLRYVHGDFLTEYAPTHYDSFTVSLALGNEWTPCSMTLIDTAGQETYDRLRTLTYYETDVFIVCFSVASPDSFINVKSRWVPELKEFKPKCPIILVGLQTDLRDNGGKDRSLNSRSSSQSVAFISYKEGKRLANKIKAKMYAECSALTGEGLDAVFYSALMSAACPKRKSKLWNRMKRLFAGR</sequence>
<gene>
    <name evidence="4" type="ORF">GSLYS_00004539001</name>
</gene>
<keyword evidence="3" id="KW-0342">GTP-binding</keyword>
<comment type="caution">
    <text evidence="4">The sequence shown here is derived from an EMBL/GenBank/DDBJ whole genome shotgun (WGS) entry which is preliminary data.</text>
</comment>
<dbReference type="GO" id="GO:0003924">
    <property type="term" value="F:GTPase activity"/>
    <property type="evidence" value="ECO:0007669"/>
    <property type="project" value="InterPro"/>
</dbReference>
<dbReference type="AlphaFoldDB" id="A0AAV2HCB0"/>
<evidence type="ECO:0000313" key="5">
    <source>
        <dbReference type="Proteomes" id="UP001497497"/>
    </source>
</evidence>
<accession>A0AAV2HCB0</accession>
<dbReference type="InterPro" id="IPR001806">
    <property type="entry name" value="Small_GTPase"/>
</dbReference>
<name>A0AAV2HCB0_LYMST</name>
<dbReference type="CDD" id="cd00157">
    <property type="entry name" value="Rho"/>
    <property type="match status" value="1"/>
</dbReference>
<dbReference type="GO" id="GO:0005525">
    <property type="term" value="F:GTP binding"/>
    <property type="evidence" value="ECO:0007669"/>
    <property type="project" value="UniProtKB-KW"/>
</dbReference>
<comment type="similarity">
    <text evidence="1">Belongs to the small GTPase superfamily. Rho family.</text>
</comment>
<evidence type="ECO:0000313" key="4">
    <source>
        <dbReference type="EMBL" id="CAL1530406.1"/>
    </source>
</evidence>
<dbReference type="NCBIfam" id="TIGR00231">
    <property type="entry name" value="small_GTP"/>
    <property type="match status" value="1"/>
</dbReference>
<dbReference type="Gene3D" id="3.40.50.300">
    <property type="entry name" value="P-loop containing nucleotide triphosphate hydrolases"/>
    <property type="match status" value="1"/>
</dbReference>
<dbReference type="Proteomes" id="UP001497497">
    <property type="component" value="Unassembled WGS sequence"/>
</dbReference>
<evidence type="ECO:0000256" key="1">
    <source>
        <dbReference type="ARBA" id="ARBA00010142"/>
    </source>
</evidence>